<protein>
    <submittedName>
        <fullName evidence="2">Uncharacterized protein</fullName>
    </submittedName>
</protein>
<evidence type="ECO:0000313" key="2">
    <source>
        <dbReference type="EMBL" id="TWT65653.1"/>
    </source>
</evidence>
<dbReference type="AlphaFoldDB" id="A0A5C5XTI3"/>
<gene>
    <name evidence="2" type="ORF">Pan14r_52010</name>
</gene>
<comment type="caution">
    <text evidence="2">The sequence shown here is derived from an EMBL/GenBank/DDBJ whole genome shotgun (WGS) entry which is preliminary data.</text>
</comment>
<organism evidence="2 3">
    <name type="scientific">Crateriforma conspicua</name>
    <dbReference type="NCBI Taxonomy" id="2527996"/>
    <lineage>
        <taxon>Bacteria</taxon>
        <taxon>Pseudomonadati</taxon>
        <taxon>Planctomycetota</taxon>
        <taxon>Planctomycetia</taxon>
        <taxon>Planctomycetales</taxon>
        <taxon>Planctomycetaceae</taxon>
        <taxon>Crateriforma</taxon>
    </lineage>
</organism>
<dbReference type="EMBL" id="SJPL01000002">
    <property type="protein sequence ID" value="TWT65653.1"/>
    <property type="molecule type" value="Genomic_DNA"/>
</dbReference>
<name>A0A5C5XTI3_9PLAN</name>
<reference evidence="2 3" key="1">
    <citation type="submission" date="2019-02" db="EMBL/GenBank/DDBJ databases">
        <title>Deep-cultivation of Planctomycetes and their phenomic and genomic characterization uncovers novel biology.</title>
        <authorList>
            <person name="Wiegand S."/>
            <person name="Jogler M."/>
            <person name="Boedeker C."/>
            <person name="Pinto D."/>
            <person name="Vollmers J."/>
            <person name="Rivas-Marin E."/>
            <person name="Kohn T."/>
            <person name="Peeters S.H."/>
            <person name="Heuer A."/>
            <person name="Rast P."/>
            <person name="Oberbeckmann S."/>
            <person name="Bunk B."/>
            <person name="Jeske O."/>
            <person name="Meyerdierks A."/>
            <person name="Storesund J.E."/>
            <person name="Kallscheuer N."/>
            <person name="Luecker S."/>
            <person name="Lage O.M."/>
            <person name="Pohl T."/>
            <person name="Merkel B.J."/>
            <person name="Hornburger P."/>
            <person name="Mueller R.-W."/>
            <person name="Bruemmer F."/>
            <person name="Labrenz M."/>
            <person name="Spormann A.M."/>
            <person name="Op Den Camp H."/>
            <person name="Overmann J."/>
            <person name="Amann R."/>
            <person name="Jetten M.S.M."/>
            <person name="Mascher T."/>
            <person name="Medema M.H."/>
            <person name="Devos D.P."/>
            <person name="Kaster A.-K."/>
            <person name="Ovreas L."/>
            <person name="Rohde M."/>
            <person name="Galperin M.Y."/>
            <person name="Jogler C."/>
        </authorList>
    </citation>
    <scope>NUCLEOTIDE SEQUENCE [LARGE SCALE GENOMIC DNA]</scope>
    <source>
        <strain evidence="2 3">Pan14r</strain>
    </source>
</reference>
<evidence type="ECO:0000256" key="1">
    <source>
        <dbReference type="SAM" id="MobiDB-lite"/>
    </source>
</evidence>
<dbReference type="Proteomes" id="UP000317238">
    <property type="component" value="Unassembled WGS sequence"/>
</dbReference>
<keyword evidence="3" id="KW-1185">Reference proteome</keyword>
<accession>A0A5C5XTI3</accession>
<dbReference type="RefSeq" id="WP_197204091.1">
    <property type="nucleotide sequence ID" value="NZ_SJPL01000002.1"/>
</dbReference>
<sequence length="102" mass="11441">MNLAELLMDPVRSKRKQSRAEKRLAKGLCINVIDGKDCDKNPFQPGGGRGRCPACYTQFSRECLNRSFAEKREIEKTLIEAGTLLDSQEVRSIKRQLAKAAS</sequence>
<feature type="region of interest" description="Disordered" evidence="1">
    <location>
        <begin position="1"/>
        <end position="20"/>
    </location>
</feature>
<proteinExistence type="predicted"/>
<evidence type="ECO:0000313" key="3">
    <source>
        <dbReference type="Proteomes" id="UP000317238"/>
    </source>
</evidence>